<evidence type="ECO:0000313" key="2">
    <source>
        <dbReference type="EMBL" id="KAL2846640.1"/>
    </source>
</evidence>
<keyword evidence="3" id="KW-1185">Reference proteome</keyword>
<feature type="signal peptide" evidence="1">
    <location>
        <begin position="1"/>
        <end position="22"/>
    </location>
</feature>
<sequence>MMSKSSVALLRLLSFFPLLAAAQQTTQANCTVFNWDNNPAYIATYPPQRVSAGGTCPENEGNLNCPLAASGDAQYAATVNITRLSTRHFVPIVADAVTDANSTQTDDGCLLAPGFNSSVIGSIDQTRLIEPGQSAYLNFTAFRYCYEGMVGNCTEGVEDGTAVQICAPVWHNVTNDGFPIFDGKYTVVNISANEVDEYSDPYENQVRDDGGNAAAGLKAGSGVALGGLVTMMMMLV</sequence>
<dbReference type="EMBL" id="JBFXLU010000062">
    <property type="protein sequence ID" value="KAL2846640.1"/>
    <property type="molecule type" value="Genomic_DNA"/>
</dbReference>
<proteinExistence type="predicted"/>
<dbReference type="Proteomes" id="UP001610446">
    <property type="component" value="Unassembled WGS sequence"/>
</dbReference>
<name>A0ABR4K2S9_9EURO</name>
<gene>
    <name evidence="2" type="ORF">BJY01DRAFT_173600</name>
</gene>
<comment type="caution">
    <text evidence="2">The sequence shown here is derived from an EMBL/GenBank/DDBJ whole genome shotgun (WGS) entry which is preliminary data.</text>
</comment>
<protein>
    <submittedName>
        <fullName evidence="2">Uncharacterized protein</fullName>
    </submittedName>
</protein>
<reference evidence="2 3" key="1">
    <citation type="submission" date="2024-07" db="EMBL/GenBank/DDBJ databases">
        <title>Section-level genome sequencing and comparative genomics of Aspergillus sections Usti and Cavernicolus.</title>
        <authorList>
            <consortium name="Lawrence Berkeley National Laboratory"/>
            <person name="Nybo J.L."/>
            <person name="Vesth T.C."/>
            <person name="Theobald S."/>
            <person name="Frisvad J.C."/>
            <person name="Larsen T.O."/>
            <person name="Kjaerboelling I."/>
            <person name="Rothschild-Mancinelli K."/>
            <person name="Lyhne E.K."/>
            <person name="Kogle M.E."/>
            <person name="Barry K."/>
            <person name="Clum A."/>
            <person name="Na H."/>
            <person name="Ledsgaard L."/>
            <person name="Lin J."/>
            <person name="Lipzen A."/>
            <person name="Kuo A."/>
            <person name="Riley R."/>
            <person name="Mondo S."/>
            <person name="Labutti K."/>
            <person name="Haridas S."/>
            <person name="Pangalinan J."/>
            <person name="Salamov A.A."/>
            <person name="Simmons B.A."/>
            <person name="Magnuson J.K."/>
            <person name="Chen J."/>
            <person name="Drula E."/>
            <person name="Henrissat B."/>
            <person name="Wiebenga A."/>
            <person name="Lubbers R.J."/>
            <person name="Gomes A.C."/>
            <person name="Makela M.R."/>
            <person name="Stajich J."/>
            <person name="Grigoriev I.V."/>
            <person name="Mortensen U.H."/>
            <person name="De Vries R.P."/>
            <person name="Baker S.E."/>
            <person name="Andersen M.R."/>
        </authorList>
    </citation>
    <scope>NUCLEOTIDE SEQUENCE [LARGE SCALE GENOMIC DNA]</scope>
    <source>
        <strain evidence="2 3">CBS 123904</strain>
    </source>
</reference>
<accession>A0ABR4K2S9</accession>
<dbReference type="InterPro" id="IPR045702">
    <property type="entry name" value="DUF6060"/>
</dbReference>
<feature type="chain" id="PRO_5046815200" evidence="1">
    <location>
        <begin position="23"/>
        <end position="236"/>
    </location>
</feature>
<evidence type="ECO:0000313" key="3">
    <source>
        <dbReference type="Proteomes" id="UP001610446"/>
    </source>
</evidence>
<dbReference type="Pfam" id="PF19535">
    <property type="entry name" value="DUF6060"/>
    <property type="match status" value="1"/>
</dbReference>
<organism evidence="2 3">
    <name type="scientific">Aspergillus pseudoustus</name>
    <dbReference type="NCBI Taxonomy" id="1810923"/>
    <lineage>
        <taxon>Eukaryota</taxon>
        <taxon>Fungi</taxon>
        <taxon>Dikarya</taxon>
        <taxon>Ascomycota</taxon>
        <taxon>Pezizomycotina</taxon>
        <taxon>Eurotiomycetes</taxon>
        <taxon>Eurotiomycetidae</taxon>
        <taxon>Eurotiales</taxon>
        <taxon>Aspergillaceae</taxon>
        <taxon>Aspergillus</taxon>
        <taxon>Aspergillus subgen. Nidulantes</taxon>
    </lineage>
</organism>
<evidence type="ECO:0000256" key="1">
    <source>
        <dbReference type="SAM" id="SignalP"/>
    </source>
</evidence>
<keyword evidence="1" id="KW-0732">Signal</keyword>